<dbReference type="EMBL" id="BPVZ01000098">
    <property type="protein sequence ID" value="GKV33010.1"/>
    <property type="molecule type" value="Genomic_DNA"/>
</dbReference>
<gene>
    <name evidence="2" type="ORF">SLEP1_g41567</name>
</gene>
<dbReference type="InterPro" id="IPR039326">
    <property type="entry name" value="Patronus"/>
</dbReference>
<proteinExistence type="predicted"/>
<comment type="caution">
    <text evidence="2">The sequence shown here is derived from an EMBL/GenBank/DDBJ whole genome shotgun (WGS) entry which is preliminary data.</text>
</comment>
<evidence type="ECO:0000313" key="2">
    <source>
        <dbReference type="EMBL" id="GKV33010.1"/>
    </source>
</evidence>
<protein>
    <submittedName>
        <fullName evidence="2">Uncharacterized protein</fullName>
    </submittedName>
</protein>
<dbReference type="PANTHER" id="PTHR35125:SF2">
    <property type="entry name" value="PROTEIN PATRONUS 2-LIKE"/>
    <property type="match status" value="1"/>
</dbReference>
<evidence type="ECO:0000313" key="3">
    <source>
        <dbReference type="Proteomes" id="UP001054252"/>
    </source>
</evidence>
<feature type="region of interest" description="Disordered" evidence="1">
    <location>
        <begin position="73"/>
        <end position="129"/>
    </location>
</feature>
<feature type="region of interest" description="Disordered" evidence="1">
    <location>
        <begin position="1"/>
        <end position="49"/>
    </location>
</feature>
<evidence type="ECO:0000256" key="1">
    <source>
        <dbReference type="SAM" id="MobiDB-lite"/>
    </source>
</evidence>
<name>A0AAV5L6X3_9ROSI</name>
<sequence>MASLTQDQDLNVHFNGASAGGKTNVSKAPRKGGLSGRKPLGDLSNSVKATPYQATRIQKSNIFSFTEKEIGASGISQGASKKSIPKASEKVQKSTGRKALSDISNSSKLHLHEASKKNQTTKLSTVSEERSPHCSIADESFLHDHQECIKAQSKDIGMAEFLHIVGLDNDFSKQTAAARTLPVSNKIKVADLLIESPSPLKEDKLDSPPAKTPKPMNHHMGWNGDDYTPSFKLLETP</sequence>
<dbReference type="Proteomes" id="UP001054252">
    <property type="component" value="Unassembled WGS sequence"/>
</dbReference>
<accession>A0AAV5L6X3</accession>
<reference evidence="2 3" key="1">
    <citation type="journal article" date="2021" name="Commun. Biol.">
        <title>The genome of Shorea leprosula (Dipterocarpaceae) highlights the ecological relevance of drought in aseasonal tropical rainforests.</title>
        <authorList>
            <person name="Ng K.K.S."/>
            <person name="Kobayashi M.J."/>
            <person name="Fawcett J.A."/>
            <person name="Hatakeyama M."/>
            <person name="Paape T."/>
            <person name="Ng C.H."/>
            <person name="Ang C.C."/>
            <person name="Tnah L.H."/>
            <person name="Lee C.T."/>
            <person name="Nishiyama T."/>
            <person name="Sese J."/>
            <person name="O'Brien M.J."/>
            <person name="Copetti D."/>
            <person name="Mohd Noor M.I."/>
            <person name="Ong R.C."/>
            <person name="Putra M."/>
            <person name="Sireger I.Z."/>
            <person name="Indrioko S."/>
            <person name="Kosugi Y."/>
            <person name="Izuno A."/>
            <person name="Isagi Y."/>
            <person name="Lee S.L."/>
            <person name="Shimizu K.K."/>
        </authorList>
    </citation>
    <scope>NUCLEOTIDE SEQUENCE [LARGE SCALE GENOMIC DNA]</scope>
    <source>
        <strain evidence="2">214</strain>
    </source>
</reference>
<dbReference type="GO" id="GO:0007346">
    <property type="term" value="P:regulation of mitotic cell cycle"/>
    <property type="evidence" value="ECO:0007669"/>
    <property type="project" value="InterPro"/>
</dbReference>
<feature type="region of interest" description="Disordered" evidence="1">
    <location>
        <begin position="198"/>
        <end position="237"/>
    </location>
</feature>
<dbReference type="AlphaFoldDB" id="A0AAV5L6X3"/>
<dbReference type="PANTHER" id="PTHR35125">
    <property type="entry name" value="NEURON NAVIGATOR 1-LIKE-RELATED"/>
    <property type="match status" value="1"/>
</dbReference>
<keyword evidence="3" id="KW-1185">Reference proteome</keyword>
<feature type="compositionally biased region" description="Polar residues" evidence="1">
    <location>
        <begin position="117"/>
        <end position="126"/>
    </location>
</feature>
<organism evidence="2 3">
    <name type="scientific">Rubroshorea leprosula</name>
    <dbReference type="NCBI Taxonomy" id="152421"/>
    <lineage>
        <taxon>Eukaryota</taxon>
        <taxon>Viridiplantae</taxon>
        <taxon>Streptophyta</taxon>
        <taxon>Embryophyta</taxon>
        <taxon>Tracheophyta</taxon>
        <taxon>Spermatophyta</taxon>
        <taxon>Magnoliopsida</taxon>
        <taxon>eudicotyledons</taxon>
        <taxon>Gunneridae</taxon>
        <taxon>Pentapetalae</taxon>
        <taxon>rosids</taxon>
        <taxon>malvids</taxon>
        <taxon>Malvales</taxon>
        <taxon>Dipterocarpaceae</taxon>
        <taxon>Rubroshorea</taxon>
    </lineage>
</organism>